<dbReference type="Proteomes" id="UP000294599">
    <property type="component" value="Unassembled WGS sequence"/>
</dbReference>
<dbReference type="RefSeq" id="WP_377602637.1">
    <property type="nucleotide sequence ID" value="NZ_JBHMFH010000001.1"/>
</dbReference>
<reference evidence="2 3" key="1">
    <citation type="submission" date="2019-03" db="EMBL/GenBank/DDBJ databases">
        <title>Genomic Encyclopedia of Type Strains, Phase IV (KMG-IV): sequencing the most valuable type-strain genomes for metagenomic binning, comparative biology and taxonomic classification.</title>
        <authorList>
            <person name="Goeker M."/>
        </authorList>
    </citation>
    <scope>NUCLEOTIDE SEQUENCE [LARGE SCALE GENOMIC DNA]</scope>
    <source>
        <strain evidence="2 3">DSM 21944</strain>
    </source>
</reference>
<dbReference type="NCBIfam" id="NF041518">
    <property type="entry name" value="choice_anch_Q"/>
    <property type="match status" value="1"/>
</dbReference>
<evidence type="ECO:0000313" key="2">
    <source>
        <dbReference type="EMBL" id="TCS97177.1"/>
    </source>
</evidence>
<dbReference type="InterPro" id="IPR059226">
    <property type="entry name" value="Choice_anch_Q_dom"/>
</dbReference>
<dbReference type="EMBL" id="SMAF01000014">
    <property type="protein sequence ID" value="TCS97177.1"/>
    <property type="molecule type" value="Genomic_DNA"/>
</dbReference>
<feature type="signal peptide" evidence="1">
    <location>
        <begin position="1"/>
        <end position="21"/>
    </location>
</feature>
<dbReference type="InterPro" id="IPR012334">
    <property type="entry name" value="Pectin_lyas_fold"/>
</dbReference>
<dbReference type="AlphaFoldDB" id="A0A4V6NZB5"/>
<keyword evidence="1" id="KW-0732">Signal</keyword>
<accession>A0A4V6NZB5</accession>
<proteinExistence type="predicted"/>
<name>A0A4V6NZB5_9GAMM</name>
<protein>
    <recommendedName>
        <fullName evidence="4">Parallel beta helix pectate lyase-like protein</fullName>
    </recommendedName>
</protein>
<dbReference type="Gene3D" id="2.160.20.10">
    <property type="entry name" value="Single-stranded right-handed beta-helix, Pectin lyase-like"/>
    <property type="match status" value="1"/>
</dbReference>
<organism evidence="2 3">
    <name type="scientific">Pseudofulvimonas gallinarii</name>
    <dbReference type="NCBI Taxonomy" id="634155"/>
    <lineage>
        <taxon>Bacteria</taxon>
        <taxon>Pseudomonadati</taxon>
        <taxon>Pseudomonadota</taxon>
        <taxon>Gammaproteobacteria</taxon>
        <taxon>Lysobacterales</taxon>
        <taxon>Rhodanobacteraceae</taxon>
        <taxon>Pseudofulvimonas</taxon>
    </lineage>
</organism>
<evidence type="ECO:0000256" key="1">
    <source>
        <dbReference type="SAM" id="SignalP"/>
    </source>
</evidence>
<dbReference type="InterPro" id="IPR011050">
    <property type="entry name" value="Pectin_lyase_fold/virulence"/>
</dbReference>
<feature type="chain" id="PRO_5030105303" description="Parallel beta helix pectate lyase-like protein" evidence="1">
    <location>
        <begin position="22"/>
        <end position="515"/>
    </location>
</feature>
<keyword evidence="3" id="KW-1185">Reference proteome</keyword>
<dbReference type="SUPFAM" id="SSF51126">
    <property type="entry name" value="Pectin lyase-like"/>
    <property type="match status" value="1"/>
</dbReference>
<evidence type="ECO:0000313" key="3">
    <source>
        <dbReference type="Proteomes" id="UP000294599"/>
    </source>
</evidence>
<gene>
    <name evidence="2" type="ORF">EDC25_11429</name>
</gene>
<evidence type="ECO:0008006" key="4">
    <source>
        <dbReference type="Google" id="ProtNLM"/>
    </source>
</evidence>
<comment type="caution">
    <text evidence="2">The sequence shown here is derived from an EMBL/GenBank/DDBJ whole genome shotgun (WGS) entry which is preliminary data.</text>
</comment>
<sequence length="515" mass="54368">MSRPTLFAAVLIAVASGQARADTFTVTSTASVGPGTLYQAIDDSNQIPGPHSIAFDLPADSVIAMQHQPVPVISSVLSIDGANVPGLVLDGADVVRLFHVAGPNSEFTLANIEVRRGRGSRRGGCLFVQAPTKTTAGKVTLDTVVMRGCQAVRNASNETVSGGAIYLEGRDMSVINSQFLDNETYSVDPGLATVATGGAIAVVIESQHTVLIQDSQFIANRVTGSSASGSGCCRAKGAVIDASGSGLIVVEGSRIIANQGRTLDFSTDMGGIIKSTMSTSLKNNLFFDNDSIGTMINLEMGWSPGSFVRIHNNTLVANRTEFGTSIFLYAVADASLINNTFLSWISPGHPLPHLRVAGHGTTPNALILGHNLFGPADSRWPDPARPLCQIHEGVDVEHHHNQIYGAANDCGPTLDPDAADLRIEALRDNGGLVETVSVLQGSPILDAGNPLPPLANDPTRCQTNDARYFPRPRDGDGDGEAICDVGAWESQREAPLFRDDFQPVLWRPEPAAAAF</sequence>